<evidence type="ECO:0000313" key="9">
    <source>
        <dbReference type="EMBL" id="KAJ4266170.1"/>
    </source>
</evidence>
<evidence type="ECO:0000256" key="2">
    <source>
        <dbReference type="ARBA" id="ARBA00022833"/>
    </source>
</evidence>
<dbReference type="PANTHER" id="PTHR31779">
    <property type="entry name" value="2-NITROPROPANE DIOXYGENASE FAMILY, PUTATIVE (AFU_ORTHOLOGUE AFUA_2G17430)-RELATED"/>
    <property type="match status" value="1"/>
</dbReference>
<dbReference type="EMBL" id="JAOQAZ010000005">
    <property type="protein sequence ID" value="KAJ4266170.1"/>
    <property type="molecule type" value="Genomic_DNA"/>
</dbReference>
<keyword evidence="1" id="KW-0479">Metal-binding</keyword>
<keyword evidence="3" id="KW-0805">Transcription regulation</keyword>
<evidence type="ECO:0000256" key="7">
    <source>
        <dbReference type="SAM" id="MobiDB-lite"/>
    </source>
</evidence>
<accession>A0A9W8S6L0</accession>
<dbReference type="InterPro" id="IPR007219">
    <property type="entry name" value="XnlR_reg_dom"/>
</dbReference>
<dbReference type="SMART" id="SM00066">
    <property type="entry name" value="GAL4"/>
    <property type="match status" value="1"/>
</dbReference>
<evidence type="ECO:0000256" key="1">
    <source>
        <dbReference type="ARBA" id="ARBA00022723"/>
    </source>
</evidence>
<evidence type="ECO:0000256" key="6">
    <source>
        <dbReference type="ARBA" id="ARBA00023242"/>
    </source>
</evidence>
<keyword evidence="2" id="KW-0862">Zinc</keyword>
<dbReference type="GO" id="GO:0000981">
    <property type="term" value="F:DNA-binding transcription factor activity, RNA polymerase II-specific"/>
    <property type="evidence" value="ECO:0007669"/>
    <property type="project" value="InterPro"/>
</dbReference>
<dbReference type="GO" id="GO:0008270">
    <property type="term" value="F:zinc ion binding"/>
    <property type="evidence" value="ECO:0007669"/>
    <property type="project" value="InterPro"/>
</dbReference>
<evidence type="ECO:0000259" key="8">
    <source>
        <dbReference type="PROSITE" id="PS50048"/>
    </source>
</evidence>
<evidence type="ECO:0000256" key="3">
    <source>
        <dbReference type="ARBA" id="ARBA00023015"/>
    </source>
</evidence>
<name>A0A9W8S6L0_9HYPO</name>
<protein>
    <submittedName>
        <fullName evidence="9">Multidrug resistance protein</fullName>
    </submittedName>
</protein>
<feature type="compositionally biased region" description="Basic and acidic residues" evidence="7">
    <location>
        <begin position="68"/>
        <end position="82"/>
    </location>
</feature>
<dbReference type="GO" id="GO:0003677">
    <property type="term" value="F:DNA binding"/>
    <property type="evidence" value="ECO:0007669"/>
    <property type="project" value="UniProtKB-KW"/>
</dbReference>
<dbReference type="CDD" id="cd00067">
    <property type="entry name" value="GAL4"/>
    <property type="match status" value="1"/>
</dbReference>
<keyword evidence="6" id="KW-0539">Nucleus</keyword>
<dbReference type="GO" id="GO:0006351">
    <property type="term" value="P:DNA-templated transcription"/>
    <property type="evidence" value="ECO:0007669"/>
    <property type="project" value="InterPro"/>
</dbReference>
<dbReference type="InterPro" id="IPR001138">
    <property type="entry name" value="Zn2Cys6_DnaBD"/>
</dbReference>
<comment type="caution">
    <text evidence="9">The sequence shown here is derived from an EMBL/GenBank/DDBJ whole genome shotgun (WGS) entry which is preliminary data.</text>
</comment>
<keyword evidence="10" id="KW-1185">Reference proteome</keyword>
<evidence type="ECO:0000313" key="10">
    <source>
        <dbReference type="Proteomes" id="UP001152049"/>
    </source>
</evidence>
<dbReference type="InterPro" id="IPR036864">
    <property type="entry name" value="Zn2-C6_fun-type_DNA-bd_sf"/>
</dbReference>
<feature type="domain" description="Zn(2)-C6 fungal-type" evidence="8">
    <location>
        <begin position="13"/>
        <end position="42"/>
    </location>
</feature>
<organism evidence="9 10">
    <name type="scientific">Fusarium torreyae</name>
    <dbReference type="NCBI Taxonomy" id="1237075"/>
    <lineage>
        <taxon>Eukaryota</taxon>
        <taxon>Fungi</taxon>
        <taxon>Dikarya</taxon>
        <taxon>Ascomycota</taxon>
        <taxon>Pezizomycotina</taxon>
        <taxon>Sordariomycetes</taxon>
        <taxon>Hypocreomycetidae</taxon>
        <taxon>Hypocreales</taxon>
        <taxon>Nectriaceae</taxon>
        <taxon>Fusarium</taxon>
    </lineage>
</organism>
<dbReference type="GO" id="GO:0009410">
    <property type="term" value="P:response to xenobiotic stimulus"/>
    <property type="evidence" value="ECO:0007669"/>
    <property type="project" value="TreeGrafter"/>
</dbReference>
<dbReference type="SUPFAM" id="SSF57701">
    <property type="entry name" value="Zn2/Cys6 DNA-binding domain"/>
    <property type="match status" value="1"/>
</dbReference>
<dbReference type="PANTHER" id="PTHR31779:SF5">
    <property type="entry name" value="ZN(II)2CYS6 TRANSCRIPTION FACTOR (EUROFUNG)"/>
    <property type="match status" value="1"/>
</dbReference>
<dbReference type="Gene3D" id="4.10.240.10">
    <property type="entry name" value="Zn(2)-C6 fungal-type DNA-binding domain"/>
    <property type="match status" value="1"/>
</dbReference>
<dbReference type="OrthoDB" id="9986881at2759"/>
<dbReference type="Pfam" id="PF04082">
    <property type="entry name" value="Fungal_trans"/>
    <property type="match status" value="1"/>
</dbReference>
<dbReference type="CDD" id="cd12148">
    <property type="entry name" value="fungal_TF_MHR"/>
    <property type="match status" value="1"/>
</dbReference>
<dbReference type="Proteomes" id="UP001152049">
    <property type="component" value="Unassembled WGS sequence"/>
</dbReference>
<dbReference type="Pfam" id="PF00172">
    <property type="entry name" value="Zn_clus"/>
    <property type="match status" value="1"/>
</dbReference>
<dbReference type="PROSITE" id="PS00463">
    <property type="entry name" value="ZN2_CY6_FUNGAL_1"/>
    <property type="match status" value="1"/>
</dbReference>
<keyword evidence="4" id="KW-0238">DNA-binding</keyword>
<sequence>MSSIQGRKRSRLACETCRELKRKCDGNQPCGACVRFEYDCSYKKTPANKRRKNHETDHEPILPSPPIHSDKDVRPSRSERAASPHHLQSLEANSGAAFLRRLALRLDPKNAPRMHTFSWNAFLGARRTPQAPVSRPITDILSQEQMESLNTVYFEKMDPIYGFIDRDEITRLIRNRWAGLIYEQSQDAVLCGIAAIGCLFSQVEPLPVELDLIESARFILEHTMSDSPSSIGVTGWILRVVYLRIAGTPHTAWMASSILMHMLEAAGLHCEPSSHESVLPVTEEEVDSELRRRLFAVAEHLNIWISFDMGRSRTVLCNSTLEMPSARPGDYTSELMELLPYSTDLDPNKAQDVSELEASLSTVLNRVHSVPPSILAQCNLALCLCRRLQSMNTSFTGKILDQILSITLKGIEAAQAILDARSPWHHMANVPFQIICVLLAIDTGEAIAQLKDAMQCLSNVATVYNTTATREALNTASLLILMQQRRKEKCANNLNNILKQFPIAPLQETQDEVPLQEADDMRWLNNLVGDLSGFDYSDLDRFLFSTMF</sequence>
<dbReference type="PROSITE" id="PS50048">
    <property type="entry name" value="ZN2_CY6_FUNGAL_2"/>
    <property type="match status" value="1"/>
</dbReference>
<reference evidence="9" key="1">
    <citation type="submission" date="2022-09" db="EMBL/GenBank/DDBJ databases">
        <title>Fusarium specimens isolated from Avocado Roots.</title>
        <authorList>
            <person name="Stajich J."/>
            <person name="Roper C."/>
            <person name="Heimlech-Rivalta G."/>
        </authorList>
    </citation>
    <scope>NUCLEOTIDE SEQUENCE</scope>
    <source>
        <strain evidence="9">CF00136</strain>
    </source>
</reference>
<keyword evidence="5" id="KW-0804">Transcription</keyword>
<dbReference type="InterPro" id="IPR052478">
    <property type="entry name" value="Metabolite_Synth_Reg"/>
</dbReference>
<proteinExistence type="predicted"/>
<feature type="region of interest" description="Disordered" evidence="7">
    <location>
        <begin position="45"/>
        <end position="87"/>
    </location>
</feature>
<evidence type="ECO:0000256" key="4">
    <source>
        <dbReference type="ARBA" id="ARBA00023125"/>
    </source>
</evidence>
<evidence type="ECO:0000256" key="5">
    <source>
        <dbReference type="ARBA" id="ARBA00023163"/>
    </source>
</evidence>
<dbReference type="AlphaFoldDB" id="A0A9W8S6L0"/>
<gene>
    <name evidence="9" type="primary">RDR1</name>
    <name evidence="9" type="ORF">NW762_004150</name>
</gene>